<comment type="caution">
    <text evidence="2">The sequence shown here is derived from an EMBL/GenBank/DDBJ whole genome shotgun (WGS) entry which is preliminary data.</text>
</comment>
<protein>
    <submittedName>
        <fullName evidence="2">Uncharacterized protein</fullName>
    </submittedName>
</protein>
<dbReference type="AlphaFoldDB" id="A0A9D4AYD8"/>
<dbReference type="Proteomes" id="UP000827986">
    <property type="component" value="Unassembled WGS sequence"/>
</dbReference>
<proteinExistence type="predicted"/>
<gene>
    <name evidence="2" type="ORF">KIL84_002563</name>
</gene>
<keyword evidence="1" id="KW-1133">Transmembrane helix</keyword>
<reference evidence="2" key="1">
    <citation type="submission" date="2021-09" db="EMBL/GenBank/DDBJ databases">
        <title>The genome of Mauremys mutica provides insights into the evolution of semi-aquatic lifestyle.</title>
        <authorList>
            <person name="Gong S."/>
            <person name="Gao Y."/>
        </authorList>
    </citation>
    <scope>NUCLEOTIDE SEQUENCE</scope>
    <source>
        <strain evidence="2">MM-2020</strain>
        <tissue evidence="2">Muscle</tissue>
    </source>
</reference>
<keyword evidence="3" id="KW-1185">Reference proteome</keyword>
<keyword evidence="1" id="KW-0472">Membrane</keyword>
<evidence type="ECO:0000313" key="2">
    <source>
        <dbReference type="EMBL" id="KAH1174419.1"/>
    </source>
</evidence>
<feature type="transmembrane region" description="Helical" evidence="1">
    <location>
        <begin position="20"/>
        <end position="42"/>
    </location>
</feature>
<name>A0A9D4AYD8_9SAUR</name>
<evidence type="ECO:0000313" key="3">
    <source>
        <dbReference type="Proteomes" id="UP000827986"/>
    </source>
</evidence>
<organism evidence="2 3">
    <name type="scientific">Mauremys mutica</name>
    <name type="common">yellowpond turtle</name>
    <dbReference type="NCBI Taxonomy" id="74926"/>
    <lineage>
        <taxon>Eukaryota</taxon>
        <taxon>Metazoa</taxon>
        <taxon>Chordata</taxon>
        <taxon>Craniata</taxon>
        <taxon>Vertebrata</taxon>
        <taxon>Euteleostomi</taxon>
        <taxon>Archelosauria</taxon>
        <taxon>Testudinata</taxon>
        <taxon>Testudines</taxon>
        <taxon>Cryptodira</taxon>
        <taxon>Durocryptodira</taxon>
        <taxon>Testudinoidea</taxon>
        <taxon>Geoemydidae</taxon>
        <taxon>Geoemydinae</taxon>
        <taxon>Mauremys</taxon>
    </lineage>
</organism>
<accession>A0A9D4AYD8</accession>
<evidence type="ECO:0000256" key="1">
    <source>
        <dbReference type="SAM" id="Phobius"/>
    </source>
</evidence>
<dbReference type="EMBL" id="JAHDVG010000480">
    <property type="protein sequence ID" value="KAH1174419.1"/>
    <property type="molecule type" value="Genomic_DNA"/>
</dbReference>
<sequence length="117" mass="13525">MQTCGEAVAASTWMPLSRFLLFHCCFVAFWQLLLFITFVTYFDVQRFRGRFYTPCSVLGASDGIRAHSKALMRNHMEMPNVLHVYIAACRKPQQVRWWMSVREVGFALPSYLLTHGG</sequence>
<keyword evidence="1" id="KW-0812">Transmembrane</keyword>